<comment type="similarity">
    <text evidence="1 2">Belongs to the small heat shock protein (HSP20) family.</text>
</comment>
<comment type="caution">
    <text evidence="5">The sequence shown here is derived from an EMBL/GenBank/DDBJ whole genome shotgun (WGS) entry which is preliminary data.</text>
</comment>
<feature type="domain" description="SHSP" evidence="4">
    <location>
        <begin position="67"/>
        <end position="175"/>
    </location>
</feature>
<dbReference type="OrthoDB" id="1431247at2759"/>
<organism evidence="5 6">
    <name type="scientific">[Candida] subhashii</name>
    <dbReference type="NCBI Taxonomy" id="561895"/>
    <lineage>
        <taxon>Eukaryota</taxon>
        <taxon>Fungi</taxon>
        <taxon>Dikarya</taxon>
        <taxon>Ascomycota</taxon>
        <taxon>Saccharomycotina</taxon>
        <taxon>Pichiomycetes</taxon>
        <taxon>Debaryomycetaceae</taxon>
        <taxon>Spathaspora</taxon>
    </lineage>
</organism>
<proteinExistence type="inferred from homology"/>
<accession>A0A8J5QSM3</accession>
<evidence type="ECO:0000259" key="4">
    <source>
        <dbReference type="PROSITE" id="PS01031"/>
    </source>
</evidence>
<dbReference type="InterPro" id="IPR002068">
    <property type="entry name" value="A-crystallin/Hsp20_dom"/>
</dbReference>
<dbReference type="AlphaFoldDB" id="A0A8J5QSM3"/>
<reference evidence="5 6" key="1">
    <citation type="journal article" date="2021" name="DNA Res.">
        <title>Genome analysis of Candida subhashii reveals its hybrid nature and dual mitochondrial genome conformations.</title>
        <authorList>
            <person name="Mixao V."/>
            <person name="Hegedusova E."/>
            <person name="Saus E."/>
            <person name="Pryszcz L.P."/>
            <person name="Cillingova A."/>
            <person name="Nosek J."/>
            <person name="Gabaldon T."/>
        </authorList>
    </citation>
    <scope>NUCLEOTIDE SEQUENCE [LARGE SCALE GENOMIC DNA]</scope>
    <source>
        <strain evidence="5 6">CBS 10753</strain>
    </source>
</reference>
<evidence type="ECO:0000256" key="1">
    <source>
        <dbReference type="PROSITE-ProRule" id="PRU00285"/>
    </source>
</evidence>
<dbReference type="RefSeq" id="XP_049265602.1">
    <property type="nucleotide sequence ID" value="XM_049404671.1"/>
</dbReference>
<keyword evidence="6" id="KW-1185">Reference proteome</keyword>
<evidence type="ECO:0000256" key="2">
    <source>
        <dbReference type="RuleBase" id="RU003616"/>
    </source>
</evidence>
<evidence type="ECO:0000313" key="5">
    <source>
        <dbReference type="EMBL" id="KAG7665370.1"/>
    </source>
</evidence>
<dbReference type="EMBL" id="JAGSYN010000050">
    <property type="protein sequence ID" value="KAG7665370.1"/>
    <property type="molecule type" value="Genomic_DNA"/>
</dbReference>
<name>A0A8J5QSM3_9ASCO</name>
<evidence type="ECO:0000313" key="6">
    <source>
        <dbReference type="Proteomes" id="UP000694255"/>
    </source>
</evidence>
<dbReference type="GeneID" id="73467859"/>
<feature type="region of interest" description="Disordered" evidence="3">
    <location>
        <begin position="159"/>
        <end position="182"/>
    </location>
</feature>
<protein>
    <recommendedName>
        <fullName evidence="4">SHSP domain-containing protein</fullName>
    </recommendedName>
</protein>
<sequence length="182" mass="21181">MFPFGFYDDFDPFFTRPRKYTSRIPEGYNPRRITGSGDSSALTQTDRSALAGRDFFDDFWKNYNVGKYFIGFDEDMKTEEKPDKYVVSYAQKNINPEDVKVDFHKKENELVISMKHEEKDEHGSSSKTFTSTMKFDKPIKFDAIVADITDEGITLELPKVEPDKEEKNENVVSVDVKRKEKL</sequence>
<gene>
    <name evidence="5" type="ORF">J8A68_001058</name>
</gene>
<dbReference type="Proteomes" id="UP000694255">
    <property type="component" value="Unassembled WGS sequence"/>
</dbReference>
<dbReference type="CDD" id="cd00298">
    <property type="entry name" value="ACD_sHsps_p23-like"/>
    <property type="match status" value="1"/>
</dbReference>
<evidence type="ECO:0000256" key="3">
    <source>
        <dbReference type="SAM" id="MobiDB-lite"/>
    </source>
</evidence>
<dbReference type="PROSITE" id="PS01031">
    <property type="entry name" value="SHSP"/>
    <property type="match status" value="1"/>
</dbReference>
<dbReference type="Pfam" id="PF00011">
    <property type="entry name" value="HSP20"/>
    <property type="match status" value="1"/>
</dbReference>